<name>A0A844TFC0_9BRAD</name>
<keyword evidence="4" id="KW-0238">DNA-binding</keyword>
<dbReference type="InterPro" id="IPR036390">
    <property type="entry name" value="WH_DNA-bd_sf"/>
</dbReference>
<keyword evidence="5" id="KW-0804">Transcription</keyword>
<dbReference type="Gene3D" id="1.10.10.10">
    <property type="entry name" value="Winged helix-like DNA-binding domain superfamily/Winged helix DNA-binding domain"/>
    <property type="match status" value="1"/>
</dbReference>
<dbReference type="Pfam" id="PF03466">
    <property type="entry name" value="LysR_substrate"/>
    <property type="match status" value="1"/>
</dbReference>
<comment type="similarity">
    <text evidence="2">Belongs to the LysR transcriptional regulatory family.</text>
</comment>
<dbReference type="EMBL" id="WQNE01000030">
    <property type="protein sequence ID" value="MVT77046.1"/>
    <property type="molecule type" value="Genomic_DNA"/>
</dbReference>
<dbReference type="PANTHER" id="PTHR30537">
    <property type="entry name" value="HTH-TYPE TRANSCRIPTIONAL REGULATOR"/>
    <property type="match status" value="1"/>
</dbReference>
<organism evidence="8 9">
    <name type="scientific">Bradyrhizobium cajani</name>
    <dbReference type="NCBI Taxonomy" id="1928661"/>
    <lineage>
        <taxon>Bacteria</taxon>
        <taxon>Pseudomonadati</taxon>
        <taxon>Pseudomonadota</taxon>
        <taxon>Alphaproteobacteria</taxon>
        <taxon>Hyphomicrobiales</taxon>
        <taxon>Nitrobacteraceae</taxon>
        <taxon>Bradyrhizobium</taxon>
    </lineage>
</organism>
<comment type="caution">
    <text evidence="8">The sequence shown here is derived from an EMBL/GenBank/DDBJ whole genome shotgun (WGS) entry which is preliminary data.</text>
</comment>
<dbReference type="Pfam" id="PF00126">
    <property type="entry name" value="HTH_1"/>
    <property type="match status" value="1"/>
</dbReference>
<evidence type="ECO:0000256" key="1">
    <source>
        <dbReference type="ARBA" id="ARBA00003502"/>
    </source>
</evidence>
<dbReference type="PRINTS" id="PR00039">
    <property type="entry name" value="HTHLYSR"/>
</dbReference>
<dbReference type="InterPro" id="IPR036388">
    <property type="entry name" value="WH-like_DNA-bd_sf"/>
</dbReference>
<dbReference type="Gene3D" id="3.40.190.290">
    <property type="match status" value="1"/>
</dbReference>
<sequence length="344" mass="37365">MRSELNELAAFAMVARERSFTRAAAKLGVSQSALSHTIRGLEQRLALRLLARTTKSVAPTAAGTALLKDLSPALEQITLALDRARSLRHRPAGRLRIVMSRSAAVMVMLPRLAAFADAYPDIVLDVVTVTGPVDLVAGEFDAGIQLGEYIQKDMIAVRVTPDLRLAVVGSPRYFASRRIPQKPTDLGDHRCITLRLPGGPYRWEFERGRKSVTISVNGPLVIDDTHLVIEAALAGVGLGLVYEEQVAGDIAKRRLVRVLEDWTPPIPGFFMYYPSRQHQPAALSALVNALRLSGKQVGCGAGGEYELRPRRRADKGLPGCAASAGPSSPVLNRSRQDKWRGHSG</sequence>
<dbReference type="InterPro" id="IPR058163">
    <property type="entry name" value="LysR-type_TF_proteobact-type"/>
</dbReference>
<evidence type="ECO:0000256" key="5">
    <source>
        <dbReference type="ARBA" id="ARBA00023163"/>
    </source>
</evidence>
<comment type="function">
    <text evidence="1">NodD regulates the expression of the nodABCFE genes which encode other nodulation proteins. NodD is also a negative regulator of its own expression. Binds flavonoids as inducers.</text>
</comment>
<proteinExistence type="inferred from homology"/>
<dbReference type="GO" id="GO:0003700">
    <property type="term" value="F:DNA-binding transcription factor activity"/>
    <property type="evidence" value="ECO:0007669"/>
    <property type="project" value="InterPro"/>
</dbReference>
<protein>
    <submittedName>
        <fullName evidence="8">LysR family transcriptional regulator</fullName>
    </submittedName>
</protein>
<evidence type="ECO:0000256" key="3">
    <source>
        <dbReference type="ARBA" id="ARBA00023015"/>
    </source>
</evidence>
<evidence type="ECO:0000259" key="7">
    <source>
        <dbReference type="PROSITE" id="PS50931"/>
    </source>
</evidence>
<dbReference type="GO" id="GO:0043565">
    <property type="term" value="F:sequence-specific DNA binding"/>
    <property type="evidence" value="ECO:0007669"/>
    <property type="project" value="TreeGrafter"/>
</dbReference>
<dbReference type="SUPFAM" id="SSF46785">
    <property type="entry name" value="Winged helix' DNA-binding domain"/>
    <property type="match status" value="1"/>
</dbReference>
<dbReference type="GO" id="GO:0006351">
    <property type="term" value="P:DNA-templated transcription"/>
    <property type="evidence" value="ECO:0007669"/>
    <property type="project" value="TreeGrafter"/>
</dbReference>
<accession>A0A844TFC0</accession>
<dbReference type="InterPro" id="IPR000847">
    <property type="entry name" value="LysR_HTH_N"/>
</dbReference>
<dbReference type="PANTHER" id="PTHR30537:SF1">
    <property type="entry name" value="HTH-TYPE TRANSCRIPTIONAL REGULATOR PGRR"/>
    <property type="match status" value="1"/>
</dbReference>
<dbReference type="CDD" id="cd08474">
    <property type="entry name" value="PBP2_CrgA_like_5"/>
    <property type="match status" value="1"/>
</dbReference>
<evidence type="ECO:0000256" key="2">
    <source>
        <dbReference type="ARBA" id="ARBA00009437"/>
    </source>
</evidence>
<dbReference type="InterPro" id="IPR005119">
    <property type="entry name" value="LysR_subst-bd"/>
</dbReference>
<keyword evidence="3" id="KW-0805">Transcription regulation</keyword>
<evidence type="ECO:0000313" key="8">
    <source>
        <dbReference type="EMBL" id="MVT77046.1"/>
    </source>
</evidence>
<keyword evidence="9" id="KW-1185">Reference proteome</keyword>
<dbReference type="FunFam" id="1.10.10.10:FF:000001">
    <property type="entry name" value="LysR family transcriptional regulator"/>
    <property type="match status" value="1"/>
</dbReference>
<dbReference type="PROSITE" id="PS50931">
    <property type="entry name" value="HTH_LYSR"/>
    <property type="match status" value="1"/>
</dbReference>
<gene>
    <name evidence="8" type="ORF">GPL20_29045</name>
</gene>
<evidence type="ECO:0000256" key="6">
    <source>
        <dbReference type="SAM" id="MobiDB-lite"/>
    </source>
</evidence>
<dbReference type="SUPFAM" id="SSF53850">
    <property type="entry name" value="Periplasmic binding protein-like II"/>
    <property type="match status" value="1"/>
</dbReference>
<feature type="region of interest" description="Disordered" evidence="6">
    <location>
        <begin position="316"/>
        <end position="344"/>
    </location>
</feature>
<dbReference type="OrthoDB" id="9813056at2"/>
<feature type="compositionally biased region" description="Basic and acidic residues" evidence="6">
    <location>
        <begin position="334"/>
        <end position="344"/>
    </location>
</feature>
<evidence type="ECO:0000313" key="9">
    <source>
        <dbReference type="Proteomes" id="UP000449969"/>
    </source>
</evidence>
<evidence type="ECO:0000256" key="4">
    <source>
        <dbReference type="ARBA" id="ARBA00023125"/>
    </source>
</evidence>
<feature type="domain" description="HTH lysR-type" evidence="7">
    <location>
        <begin position="1"/>
        <end position="60"/>
    </location>
</feature>
<dbReference type="AlphaFoldDB" id="A0A844TFC0"/>
<dbReference type="Proteomes" id="UP000449969">
    <property type="component" value="Unassembled WGS sequence"/>
</dbReference>
<reference evidence="8 9" key="1">
    <citation type="submission" date="2019-12" db="EMBL/GenBank/DDBJ databases">
        <title>Draft genome sequences Bradyrhizobium cajani AMBPC1010, Bradyrhizobium pachyrhizi AMBPC1040 and Bradyrhizobium yuanmingense ALSPC3051, three plant growth promoting strains isolated from nodules of Cajanus cajan L. in Dominican Republic.</title>
        <authorList>
            <person name="Flores-Felix J.D."/>
            <person name="Araujo J."/>
            <person name="Diaz-Alcantara C."/>
            <person name="Gonzalez-Andres F."/>
            <person name="Velazquez E."/>
        </authorList>
    </citation>
    <scope>NUCLEOTIDE SEQUENCE [LARGE SCALE GENOMIC DNA]</scope>
    <source>
        <strain evidence="8 9">1010</strain>
    </source>
</reference>